<evidence type="ECO:0000313" key="1">
    <source>
        <dbReference type="EMBL" id="QMW23855.1"/>
    </source>
</evidence>
<dbReference type="Proteomes" id="UP000515292">
    <property type="component" value="Chromosome"/>
</dbReference>
<dbReference type="InterPro" id="IPR036782">
    <property type="entry name" value="NE0471-like_N"/>
</dbReference>
<name>A0A7G5IKG3_9SPHN</name>
<dbReference type="Gene3D" id="3.30.2020.10">
    <property type="entry name" value="NE0471-like N-terminal domain"/>
    <property type="match status" value="1"/>
</dbReference>
<dbReference type="InterPro" id="IPR018841">
    <property type="entry name" value="DUF2442"/>
</dbReference>
<dbReference type="AlphaFoldDB" id="A0A7G5IKG3"/>
<dbReference type="Pfam" id="PF10387">
    <property type="entry name" value="DUF2442"/>
    <property type="match status" value="1"/>
</dbReference>
<dbReference type="KEGG" id="sand:H3309_05110"/>
<dbReference type="GO" id="GO:0003677">
    <property type="term" value="F:DNA binding"/>
    <property type="evidence" value="ECO:0007669"/>
    <property type="project" value="InterPro"/>
</dbReference>
<reference evidence="1 2" key="1">
    <citation type="submission" date="2020-07" db="EMBL/GenBank/DDBJ databases">
        <title>Complete genome sequence for Sandaracinobacter sp. M6.</title>
        <authorList>
            <person name="Tang Y."/>
            <person name="Liu Q."/>
            <person name="Guo Z."/>
            <person name="Lei P."/>
            <person name="Huang B."/>
        </authorList>
    </citation>
    <scope>NUCLEOTIDE SEQUENCE [LARGE SCALE GENOMIC DNA]</scope>
    <source>
        <strain evidence="1 2">M6</strain>
    </source>
</reference>
<dbReference type="SUPFAM" id="SSF47413">
    <property type="entry name" value="lambda repressor-like DNA-binding domains"/>
    <property type="match status" value="1"/>
</dbReference>
<proteinExistence type="predicted"/>
<keyword evidence="2" id="KW-1185">Reference proteome</keyword>
<dbReference type="SUPFAM" id="SSF143880">
    <property type="entry name" value="NE0471 N-terminal domain-like"/>
    <property type="match status" value="1"/>
</dbReference>
<protein>
    <submittedName>
        <fullName evidence="1">Helix-turn-helix domain-containing protein</fullName>
    </submittedName>
</protein>
<dbReference type="RefSeq" id="WP_182297678.1">
    <property type="nucleotide sequence ID" value="NZ_CP059851.1"/>
</dbReference>
<dbReference type="Gene3D" id="1.10.260.40">
    <property type="entry name" value="lambda repressor-like DNA-binding domains"/>
    <property type="match status" value="1"/>
</dbReference>
<dbReference type="InterPro" id="IPR010982">
    <property type="entry name" value="Lambda_DNA-bd_dom_sf"/>
</dbReference>
<gene>
    <name evidence="1" type="ORF">H3309_05110</name>
</gene>
<sequence>MTLGKLTAVAVTGPQSLMLGWDDGLTAAVSLGPVIAAHPGLAPLADPASFAAVTLSEDGWSLEWPAGPDFGAAQLRRWADEQRGAITSASVFRQWMTESSLTLDRAAEALGLSRRTVAYYLSGEQPIPRTVMLATEALTHRAAT</sequence>
<evidence type="ECO:0000313" key="2">
    <source>
        <dbReference type="Proteomes" id="UP000515292"/>
    </source>
</evidence>
<organism evidence="1 2">
    <name type="scientific">Sandaracinobacteroides saxicola</name>
    <dbReference type="NCBI Taxonomy" id="2759707"/>
    <lineage>
        <taxon>Bacteria</taxon>
        <taxon>Pseudomonadati</taxon>
        <taxon>Pseudomonadota</taxon>
        <taxon>Alphaproteobacteria</taxon>
        <taxon>Sphingomonadales</taxon>
        <taxon>Sphingosinicellaceae</taxon>
        <taxon>Sandaracinobacteroides</taxon>
    </lineage>
</organism>
<accession>A0A7G5IKG3</accession>
<dbReference type="EMBL" id="CP059851">
    <property type="protein sequence ID" value="QMW23855.1"/>
    <property type="molecule type" value="Genomic_DNA"/>
</dbReference>